<protein>
    <recommendedName>
        <fullName evidence="3">RxLR-like protein</fullName>
    </recommendedName>
</protein>
<dbReference type="OrthoDB" id="10249031at2759"/>
<name>A0A0P1AI78_PLAHL</name>
<dbReference type="GeneID" id="36405696"/>
<dbReference type="Proteomes" id="UP000054928">
    <property type="component" value="Unassembled WGS sequence"/>
</dbReference>
<dbReference type="RefSeq" id="XP_024576810.1">
    <property type="nucleotide sequence ID" value="XM_024726099.1"/>
</dbReference>
<evidence type="ECO:0000313" key="2">
    <source>
        <dbReference type="Proteomes" id="UP000054928"/>
    </source>
</evidence>
<dbReference type="Gene3D" id="3.30.40.240">
    <property type="entry name" value="Transglutaminase elicitor, body domain"/>
    <property type="match status" value="1"/>
</dbReference>
<reference evidence="2" key="1">
    <citation type="submission" date="2014-09" db="EMBL/GenBank/DDBJ databases">
        <authorList>
            <person name="Sharma Rahul"/>
            <person name="Thines Marco"/>
        </authorList>
    </citation>
    <scope>NUCLEOTIDE SEQUENCE [LARGE SCALE GENOMIC DNA]</scope>
</reference>
<dbReference type="AlphaFoldDB" id="A0A0P1AI78"/>
<dbReference type="InterPro" id="IPR032048">
    <property type="entry name" value="TGase_elicitor"/>
</dbReference>
<dbReference type="Pfam" id="PF16683">
    <property type="entry name" value="TGase_elicitor"/>
    <property type="match status" value="1"/>
</dbReference>
<organism evidence="1 2">
    <name type="scientific">Plasmopara halstedii</name>
    <name type="common">Downy mildew of sunflower</name>
    <dbReference type="NCBI Taxonomy" id="4781"/>
    <lineage>
        <taxon>Eukaryota</taxon>
        <taxon>Sar</taxon>
        <taxon>Stramenopiles</taxon>
        <taxon>Oomycota</taxon>
        <taxon>Peronosporomycetes</taxon>
        <taxon>Peronosporales</taxon>
        <taxon>Peronosporaceae</taxon>
        <taxon>Plasmopara</taxon>
    </lineage>
</organism>
<evidence type="ECO:0008006" key="3">
    <source>
        <dbReference type="Google" id="ProtNLM"/>
    </source>
</evidence>
<accession>A0A0P1AI78</accession>
<proteinExistence type="predicted"/>
<dbReference type="GO" id="GO:0016755">
    <property type="term" value="F:aminoacyltransferase activity"/>
    <property type="evidence" value="ECO:0007669"/>
    <property type="project" value="InterPro"/>
</dbReference>
<sequence length="380" mass="42238">MRTSSLISTTFALATIHVRGSPSTSTRRLEAIPEYEESVLIEMEQHFGQKLERKLTNLPTWGASDIKPWYGPAWGMWADSINYVETNGDFAPSAKYAMAFGLNVDEFMDKVSAKFGIDSVKDKSSTCTSYCEGHDNDCAIRKNSQVRYCVSRWSSISEGVAQASLLEKEPRCPVTFNNVTFNPDDIKGLISVVYAEAQVPTIYGGNYFPGQNGTLDGSVPSAPPQYRNVNPAFYHITAANLLGKLNQSFIFDRYSDERVLDLTAFAFEVTRLQRMTLQEAAREFFDSTSYTFNDKATEVVYVASTLYFVDSKVNDYPSLPYTYILELDSTGDCIGGQWLEYQPDAILIPKEKPAADLVTGIGISYANVLMLIDKSAACSN</sequence>
<evidence type="ECO:0000313" key="1">
    <source>
        <dbReference type="EMBL" id="CEG40441.1"/>
    </source>
</evidence>
<keyword evidence="2" id="KW-1185">Reference proteome</keyword>
<dbReference type="EMBL" id="CCYD01000505">
    <property type="protein sequence ID" value="CEG40441.1"/>
    <property type="molecule type" value="Genomic_DNA"/>
</dbReference>
<dbReference type="OMA" id="MWADSIN"/>